<evidence type="ECO:0000313" key="3">
    <source>
        <dbReference type="Proteomes" id="UP000265618"/>
    </source>
</evidence>
<feature type="region of interest" description="Disordered" evidence="1">
    <location>
        <begin position="159"/>
        <end position="203"/>
    </location>
</feature>
<dbReference type="Proteomes" id="UP000265618">
    <property type="component" value="Unassembled WGS sequence"/>
</dbReference>
<evidence type="ECO:0000256" key="1">
    <source>
        <dbReference type="SAM" id="MobiDB-lite"/>
    </source>
</evidence>
<gene>
    <name evidence="2" type="ORF">KIPB_011434</name>
</gene>
<dbReference type="AlphaFoldDB" id="A0A9K3GNR7"/>
<keyword evidence="3" id="KW-1185">Reference proteome</keyword>
<protein>
    <submittedName>
        <fullName evidence="2">Uncharacterized protein</fullName>
    </submittedName>
</protein>
<feature type="compositionally biased region" description="Basic and acidic residues" evidence="1">
    <location>
        <begin position="1"/>
        <end position="17"/>
    </location>
</feature>
<feature type="region of interest" description="Disordered" evidence="1">
    <location>
        <begin position="64"/>
        <end position="93"/>
    </location>
</feature>
<feature type="region of interest" description="Disordered" evidence="1">
    <location>
        <begin position="1"/>
        <end position="34"/>
    </location>
</feature>
<accession>A0A9K3GNR7</accession>
<comment type="caution">
    <text evidence="2">The sequence shown here is derived from an EMBL/GenBank/DDBJ whole genome shotgun (WGS) entry which is preliminary data.</text>
</comment>
<sequence>MDRMRDRERDLDNDLRRGHLIPQGSHSSPNLNNLSLRTMHTTTGINLRPDQLLSSTAAVSLSQLPSHTAPGGRRGSHSAQRRRGHSALGHTIGGMGALGSLPLLPSQYTPRASVEDMLGVTVDSRETLQALQAKSPEDNDGMLTQRTISRNRATAAMYGRDHTLSDSESESEGEIGYQKSLFFSNNNASQRLRPGSSSKGTLK</sequence>
<reference evidence="2 3" key="1">
    <citation type="journal article" date="2018" name="PLoS ONE">
        <title>The draft genome of Kipferlia bialata reveals reductive genome evolution in fornicate parasites.</title>
        <authorList>
            <person name="Tanifuji G."/>
            <person name="Takabayashi S."/>
            <person name="Kume K."/>
            <person name="Takagi M."/>
            <person name="Nakayama T."/>
            <person name="Kamikawa R."/>
            <person name="Inagaki Y."/>
            <person name="Hashimoto T."/>
        </authorList>
    </citation>
    <scope>NUCLEOTIDE SEQUENCE [LARGE SCALE GENOMIC DNA]</scope>
    <source>
        <strain evidence="2">NY0173</strain>
    </source>
</reference>
<evidence type="ECO:0000313" key="2">
    <source>
        <dbReference type="EMBL" id="GIQ89051.1"/>
    </source>
</evidence>
<feature type="compositionally biased region" description="Basic residues" evidence="1">
    <location>
        <begin position="74"/>
        <end position="85"/>
    </location>
</feature>
<organism evidence="2 3">
    <name type="scientific">Kipferlia bialata</name>
    <dbReference type="NCBI Taxonomy" id="797122"/>
    <lineage>
        <taxon>Eukaryota</taxon>
        <taxon>Metamonada</taxon>
        <taxon>Carpediemonas-like organisms</taxon>
        <taxon>Kipferlia</taxon>
    </lineage>
</organism>
<name>A0A9K3GNR7_9EUKA</name>
<feature type="non-terminal residue" evidence="2">
    <location>
        <position position="1"/>
    </location>
</feature>
<feature type="compositionally biased region" description="Polar residues" evidence="1">
    <location>
        <begin position="181"/>
        <end position="203"/>
    </location>
</feature>
<proteinExistence type="predicted"/>
<dbReference type="EMBL" id="BDIP01004642">
    <property type="protein sequence ID" value="GIQ89051.1"/>
    <property type="molecule type" value="Genomic_DNA"/>
</dbReference>